<dbReference type="RefSeq" id="WP_263413826.1">
    <property type="nucleotide sequence ID" value="NZ_BAABBH010000001.1"/>
</dbReference>
<dbReference type="EMBL" id="JBJYXY010000001">
    <property type="protein sequence ID" value="MFN2974611.1"/>
    <property type="molecule type" value="Genomic_DNA"/>
</dbReference>
<keyword evidence="1" id="KW-0472">Membrane</keyword>
<proteinExistence type="predicted"/>
<comment type="caution">
    <text evidence="2">The sequence shown here is derived from an EMBL/GenBank/DDBJ whole genome shotgun (WGS) entry which is preliminary data.</text>
</comment>
<dbReference type="Proteomes" id="UP001634747">
    <property type="component" value="Unassembled WGS sequence"/>
</dbReference>
<sequence>MKLFAHLFGKRPAEPVVSIWLDETHRERVMTDDALRAVQQPVAVPDDLQLRLRLAISHERVRADRRWWGRIQHQAHLFRENTLRPFAMPSAVVAGALFTVLGLGVMLGAVTPQQAVQANDVPLVGFSAPHYLYSAAPVTRDVTSADQAPLTVEARVDSEGRVYQYRVLSGTLTPATSASLQERMLNSVFKPASFFGEPVRGTVVLTFADVEVHG</sequence>
<accession>A0ABW9KFX9</accession>
<keyword evidence="1" id="KW-0812">Transmembrane</keyword>
<feature type="transmembrane region" description="Helical" evidence="1">
    <location>
        <begin position="86"/>
        <end position="110"/>
    </location>
</feature>
<keyword evidence="3" id="KW-1185">Reference proteome</keyword>
<protein>
    <submittedName>
        <fullName evidence="2">Anti-sigma factor</fullName>
    </submittedName>
</protein>
<reference evidence="2 3" key="1">
    <citation type="submission" date="2024-12" db="EMBL/GenBank/DDBJ databases">
        <authorList>
            <person name="Lee Y."/>
        </authorList>
    </citation>
    <scope>NUCLEOTIDE SEQUENCE [LARGE SCALE GENOMIC DNA]</scope>
    <source>
        <strain evidence="2 3">03SUJ4</strain>
    </source>
</reference>
<name>A0ABW9KFX9_9BACT</name>
<organism evidence="2 3">
    <name type="scientific">Terriglobus aquaticus</name>
    <dbReference type="NCBI Taxonomy" id="940139"/>
    <lineage>
        <taxon>Bacteria</taxon>
        <taxon>Pseudomonadati</taxon>
        <taxon>Acidobacteriota</taxon>
        <taxon>Terriglobia</taxon>
        <taxon>Terriglobales</taxon>
        <taxon>Acidobacteriaceae</taxon>
        <taxon>Terriglobus</taxon>
    </lineage>
</organism>
<evidence type="ECO:0000313" key="3">
    <source>
        <dbReference type="Proteomes" id="UP001634747"/>
    </source>
</evidence>
<keyword evidence="1" id="KW-1133">Transmembrane helix</keyword>
<evidence type="ECO:0000256" key="1">
    <source>
        <dbReference type="SAM" id="Phobius"/>
    </source>
</evidence>
<gene>
    <name evidence="2" type="ORF">ACK2TP_02425</name>
</gene>
<evidence type="ECO:0000313" key="2">
    <source>
        <dbReference type="EMBL" id="MFN2974611.1"/>
    </source>
</evidence>